<evidence type="ECO:0000256" key="2">
    <source>
        <dbReference type="SAM" id="MobiDB-lite"/>
    </source>
</evidence>
<dbReference type="HOGENOM" id="CLU_345619_0_0_1"/>
<feature type="region of interest" description="Disordered" evidence="2">
    <location>
        <begin position="790"/>
        <end position="818"/>
    </location>
</feature>
<dbReference type="AlphaFoldDB" id="L1K200"/>
<keyword evidence="1" id="KW-0175">Coiled coil</keyword>
<evidence type="ECO:0000313" key="4">
    <source>
        <dbReference type="EnsemblProtists" id="EKX54480"/>
    </source>
</evidence>
<dbReference type="RefSeq" id="XP_005841460.1">
    <property type="nucleotide sequence ID" value="XM_005841403.1"/>
</dbReference>
<evidence type="ECO:0000313" key="3">
    <source>
        <dbReference type="EMBL" id="EKX54480.1"/>
    </source>
</evidence>
<dbReference type="PANTHER" id="PTHR14240">
    <property type="entry name" value="RETINITIS PIGMENTOSA GTPASE REGULATOR-INTERACTING PROTEIN"/>
    <property type="match status" value="1"/>
</dbReference>
<protein>
    <recommendedName>
        <fullName evidence="6">RPGR-interacting protein 1 first C2 domain-containing protein</fullName>
    </recommendedName>
</protein>
<evidence type="ECO:0000313" key="5">
    <source>
        <dbReference type="Proteomes" id="UP000011087"/>
    </source>
</evidence>
<reference evidence="4" key="3">
    <citation type="submission" date="2015-06" db="UniProtKB">
        <authorList>
            <consortium name="EnsemblProtists"/>
        </authorList>
    </citation>
    <scope>IDENTIFICATION</scope>
</reference>
<reference evidence="5" key="2">
    <citation type="submission" date="2012-11" db="EMBL/GenBank/DDBJ databases">
        <authorList>
            <person name="Kuo A."/>
            <person name="Curtis B.A."/>
            <person name="Tanifuji G."/>
            <person name="Burki F."/>
            <person name="Gruber A."/>
            <person name="Irimia M."/>
            <person name="Maruyama S."/>
            <person name="Arias M.C."/>
            <person name="Ball S.G."/>
            <person name="Gile G.H."/>
            <person name="Hirakawa Y."/>
            <person name="Hopkins J.F."/>
            <person name="Rensing S.A."/>
            <person name="Schmutz J."/>
            <person name="Symeonidi A."/>
            <person name="Elias M."/>
            <person name="Eveleigh R.J."/>
            <person name="Herman E.K."/>
            <person name="Klute M.J."/>
            <person name="Nakayama T."/>
            <person name="Obornik M."/>
            <person name="Reyes-Prieto A."/>
            <person name="Armbrust E.V."/>
            <person name="Aves S.J."/>
            <person name="Beiko R.G."/>
            <person name="Coutinho P."/>
            <person name="Dacks J.B."/>
            <person name="Durnford D.G."/>
            <person name="Fast N.M."/>
            <person name="Green B.R."/>
            <person name="Grisdale C."/>
            <person name="Hempe F."/>
            <person name="Henrissat B."/>
            <person name="Hoppner M.P."/>
            <person name="Ishida K.-I."/>
            <person name="Kim E."/>
            <person name="Koreny L."/>
            <person name="Kroth P.G."/>
            <person name="Liu Y."/>
            <person name="Malik S.-B."/>
            <person name="Maier U.G."/>
            <person name="McRose D."/>
            <person name="Mock T."/>
            <person name="Neilson J.A."/>
            <person name="Onodera N.T."/>
            <person name="Poole A.M."/>
            <person name="Pritham E.J."/>
            <person name="Richards T.A."/>
            <person name="Rocap G."/>
            <person name="Roy S.W."/>
            <person name="Sarai C."/>
            <person name="Schaack S."/>
            <person name="Shirato S."/>
            <person name="Slamovits C.H."/>
            <person name="Spencer D.F."/>
            <person name="Suzuki S."/>
            <person name="Worden A.Z."/>
            <person name="Zauner S."/>
            <person name="Barry K."/>
            <person name="Bell C."/>
            <person name="Bharti A.K."/>
            <person name="Crow J.A."/>
            <person name="Grimwood J."/>
            <person name="Kramer R."/>
            <person name="Lindquist E."/>
            <person name="Lucas S."/>
            <person name="Salamov A."/>
            <person name="McFadden G.I."/>
            <person name="Lane C.E."/>
            <person name="Keeling P.J."/>
            <person name="Gray M.W."/>
            <person name="Grigoriev I.V."/>
            <person name="Archibald J.M."/>
        </authorList>
    </citation>
    <scope>NUCLEOTIDE SEQUENCE</scope>
    <source>
        <strain evidence="5">CCMP2712</strain>
    </source>
</reference>
<dbReference type="EMBL" id="JH992967">
    <property type="protein sequence ID" value="EKX54480.1"/>
    <property type="molecule type" value="Genomic_DNA"/>
</dbReference>
<dbReference type="GeneID" id="17311001"/>
<feature type="region of interest" description="Disordered" evidence="2">
    <location>
        <begin position="208"/>
        <end position="228"/>
    </location>
</feature>
<name>L1K200_GUITC</name>
<dbReference type="Gene3D" id="2.60.40.150">
    <property type="entry name" value="C2 domain"/>
    <property type="match status" value="1"/>
</dbReference>
<accession>L1K200</accession>
<dbReference type="PaxDb" id="55529-EKX54480"/>
<feature type="compositionally biased region" description="Polar residues" evidence="2">
    <location>
        <begin position="216"/>
        <end position="228"/>
    </location>
</feature>
<dbReference type="InterPro" id="IPR031139">
    <property type="entry name" value="RPGRIP1_fam"/>
</dbReference>
<feature type="coiled-coil region" evidence="1">
    <location>
        <begin position="86"/>
        <end position="158"/>
    </location>
</feature>
<sequence>MSKSEQLKMIETLKIELQRFAFHASKANTHFNNIRATERLNIIQETALLDAEEETLILSIQVDRLKTELAKIKSRGVDLVHQQQILELRKDEHEKLNQHVQDLRDEIESLEAQNSALRQNAFSAGHVKVHARVLGGKVQELNEELVDIRNLIEVDGEESIARLKAAAAMRLFFPEKHHDDDELCEKNSQPKMNDKSALEAKRLAQRSGTPLYLRKQGSSESDESTALSQEVRRLTLENNWQRRETNKLKEMLRLQEPLELHRSRLSNRESKEEEKLRQVHMKKVTYLQRKILQVQDRIDQMKEVVTHSRSDSTKQKGLGRAIFAIDLQGLEIDRHLDSIMDTADLLSPQEQRDVPVLRRGGWRGQVTLLVQFGDPVNGCNPQVKMRRDLEVVVDDMLIEFLYSEKLLVHLINVQGTDFEIIASGAVSMNDFVFKVGIAEVSYDKLPLRNVNGTTMATVNLNVSLLGDISRMASQFQASLSSSPTIKQSKIKSVVGLESRSVSFDKSKFGAVQRKVSVMFQVLDFPVAETRTVPIIEGSKSSSFDDETKSFPIPTDSSWNQRTCGILCAGQFRQVGICCSCGCDWSTEFVSDDYIGSCRLSLAPLFSKRGLHSDLKIRDSHSQRGVLEVEVSWEEEPLHAGEQSRRLSKATFLHAICFPTHAVGDKRECPICKQGKREAVAERTSDLSGDALSLHIRQVKCMDALLREDSIKELALRVLCLRGKLDKVDSEPFDNRQKDVGEFLSHSARSNVAGGFVAVGKTWGSSEKERLRLLCPPPACCSPIDSRSMKKMLQEERSMEEQVASPGVRPSNEEADVSL</sequence>
<dbReference type="EnsemblProtists" id="EKX54480">
    <property type="protein sequence ID" value="EKX54480"/>
    <property type="gene ID" value="GUITHDRAFT_160681"/>
</dbReference>
<organism evidence="3">
    <name type="scientific">Guillardia theta (strain CCMP2712)</name>
    <name type="common">Cryptophyte</name>
    <dbReference type="NCBI Taxonomy" id="905079"/>
    <lineage>
        <taxon>Eukaryota</taxon>
        <taxon>Cryptophyceae</taxon>
        <taxon>Pyrenomonadales</taxon>
        <taxon>Geminigeraceae</taxon>
        <taxon>Guillardia</taxon>
    </lineage>
</organism>
<gene>
    <name evidence="3" type="ORF">GUITHDRAFT_160681</name>
</gene>
<keyword evidence="5" id="KW-1185">Reference proteome</keyword>
<dbReference type="InterPro" id="IPR035892">
    <property type="entry name" value="C2_domain_sf"/>
</dbReference>
<reference evidence="3 5" key="1">
    <citation type="journal article" date="2012" name="Nature">
        <title>Algal genomes reveal evolutionary mosaicism and the fate of nucleomorphs.</title>
        <authorList>
            <consortium name="DOE Joint Genome Institute"/>
            <person name="Curtis B.A."/>
            <person name="Tanifuji G."/>
            <person name="Burki F."/>
            <person name="Gruber A."/>
            <person name="Irimia M."/>
            <person name="Maruyama S."/>
            <person name="Arias M.C."/>
            <person name="Ball S.G."/>
            <person name="Gile G.H."/>
            <person name="Hirakawa Y."/>
            <person name="Hopkins J.F."/>
            <person name="Kuo A."/>
            <person name="Rensing S.A."/>
            <person name="Schmutz J."/>
            <person name="Symeonidi A."/>
            <person name="Elias M."/>
            <person name="Eveleigh R.J."/>
            <person name="Herman E.K."/>
            <person name="Klute M.J."/>
            <person name="Nakayama T."/>
            <person name="Obornik M."/>
            <person name="Reyes-Prieto A."/>
            <person name="Armbrust E.V."/>
            <person name="Aves S.J."/>
            <person name="Beiko R.G."/>
            <person name="Coutinho P."/>
            <person name="Dacks J.B."/>
            <person name="Durnford D.G."/>
            <person name="Fast N.M."/>
            <person name="Green B.R."/>
            <person name="Grisdale C.J."/>
            <person name="Hempel F."/>
            <person name="Henrissat B."/>
            <person name="Hoppner M.P."/>
            <person name="Ishida K."/>
            <person name="Kim E."/>
            <person name="Koreny L."/>
            <person name="Kroth P.G."/>
            <person name="Liu Y."/>
            <person name="Malik S.B."/>
            <person name="Maier U.G."/>
            <person name="McRose D."/>
            <person name="Mock T."/>
            <person name="Neilson J.A."/>
            <person name="Onodera N.T."/>
            <person name="Poole A.M."/>
            <person name="Pritham E.J."/>
            <person name="Richards T.A."/>
            <person name="Rocap G."/>
            <person name="Roy S.W."/>
            <person name="Sarai C."/>
            <person name="Schaack S."/>
            <person name="Shirato S."/>
            <person name="Slamovits C.H."/>
            <person name="Spencer D.F."/>
            <person name="Suzuki S."/>
            <person name="Worden A.Z."/>
            <person name="Zauner S."/>
            <person name="Barry K."/>
            <person name="Bell C."/>
            <person name="Bharti A.K."/>
            <person name="Crow J.A."/>
            <person name="Grimwood J."/>
            <person name="Kramer R."/>
            <person name="Lindquist E."/>
            <person name="Lucas S."/>
            <person name="Salamov A."/>
            <person name="McFadden G.I."/>
            <person name="Lane C.E."/>
            <person name="Keeling P.J."/>
            <person name="Gray M.W."/>
            <person name="Grigoriev I.V."/>
            <person name="Archibald J.M."/>
        </authorList>
    </citation>
    <scope>NUCLEOTIDE SEQUENCE</scope>
    <source>
        <strain evidence="3 5">CCMP2712</strain>
    </source>
</reference>
<evidence type="ECO:0000256" key="1">
    <source>
        <dbReference type="SAM" id="Coils"/>
    </source>
</evidence>
<proteinExistence type="predicted"/>
<dbReference type="KEGG" id="gtt:GUITHDRAFT_160681"/>
<dbReference type="Proteomes" id="UP000011087">
    <property type="component" value="Unassembled WGS sequence"/>
</dbReference>
<evidence type="ECO:0008006" key="6">
    <source>
        <dbReference type="Google" id="ProtNLM"/>
    </source>
</evidence>